<dbReference type="CDD" id="cd06558">
    <property type="entry name" value="crotonase-like"/>
    <property type="match status" value="1"/>
</dbReference>
<protein>
    <submittedName>
        <fullName evidence="3">Enoyl-CoA hydratase/isomerase family protein</fullName>
    </submittedName>
</protein>
<reference evidence="3 4" key="1">
    <citation type="submission" date="2019-11" db="EMBL/GenBank/DDBJ databases">
        <title>Metabolism of dissolved organic matter in forest soils.</title>
        <authorList>
            <person name="Cyle K.T."/>
            <person name="Wilhelm R.C."/>
            <person name="Martinez C.E."/>
        </authorList>
    </citation>
    <scope>NUCLEOTIDE SEQUENCE [LARGE SCALE GENOMIC DNA]</scope>
    <source>
        <strain evidence="3 4">5N</strain>
    </source>
</reference>
<evidence type="ECO:0000313" key="3">
    <source>
        <dbReference type="EMBL" id="NPT56600.1"/>
    </source>
</evidence>
<dbReference type="InterPro" id="IPR029045">
    <property type="entry name" value="ClpP/crotonase-like_dom_sf"/>
</dbReference>
<evidence type="ECO:0000256" key="1">
    <source>
        <dbReference type="ARBA" id="ARBA00005254"/>
    </source>
</evidence>
<dbReference type="RefSeq" id="WP_172167097.1">
    <property type="nucleotide sequence ID" value="NZ_WOEZ01000095.1"/>
</dbReference>
<proteinExistence type="inferred from homology"/>
<organism evidence="3 4">
    <name type="scientific">Paraburkholderia elongata</name>
    <dbReference type="NCBI Taxonomy" id="2675747"/>
    <lineage>
        <taxon>Bacteria</taxon>
        <taxon>Pseudomonadati</taxon>
        <taxon>Pseudomonadota</taxon>
        <taxon>Betaproteobacteria</taxon>
        <taxon>Burkholderiales</taxon>
        <taxon>Burkholderiaceae</taxon>
        <taxon>Paraburkholderia</taxon>
    </lineage>
</organism>
<dbReference type="EMBL" id="WOEZ01000095">
    <property type="protein sequence ID" value="NPT56600.1"/>
    <property type="molecule type" value="Genomic_DNA"/>
</dbReference>
<dbReference type="SUPFAM" id="SSF52096">
    <property type="entry name" value="ClpP/crotonase"/>
    <property type="match status" value="1"/>
</dbReference>
<sequence length="258" mass="27759">MNEPIVMTEIKDRVTVLTMNYRPHNLMGPTMYRALLDEFDAALTRGSRAILLRSGLRHFSAGAEVSLFPDRIARQGKGLIDPLEVLRAFETLPVPIVAAVNGTCLGGGFEVVLACDYSVVAESAKIGSVEVALGLHPLLGGIQRQVLRAGPARAKEMSMLGRRYDAATLERWGVINLVVPDDKLDEAALSVAQELAAGPTIAHGVTKQLVRIALNEGLNAADEAMFELQMPIWASQDLKRGLEVFDKTGPGTAEFGGN</sequence>
<dbReference type="AlphaFoldDB" id="A0A972NS29"/>
<accession>A0A972NS29</accession>
<evidence type="ECO:0000313" key="4">
    <source>
        <dbReference type="Proteomes" id="UP000655523"/>
    </source>
</evidence>
<dbReference type="Pfam" id="PF00378">
    <property type="entry name" value="ECH_1"/>
    <property type="match status" value="1"/>
</dbReference>
<dbReference type="PROSITE" id="PS00166">
    <property type="entry name" value="ENOYL_COA_HYDRATASE"/>
    <property type="match status" value="1"/>
</dbReference>
<dbReference type="Gene3D" id="3.90.226.10">
    <property type="entry name" value="2-enoyl-CoA Hydratase, Chain A, domain 1"/>
    <property type="match status" value="1"/>
</dbReference>
<dbReference type="InterPro" id="IPR001753">
    <property type="entry name" value="Enoyl-CoA_hydra/iso"/>
</dbReference>
<dbReference type="PANTHER" id="PTHR11941:SF54">
    <property type="entry name" value="ENOYL-COA HYDRATASE, MITOCHONDRIAL"/>
    <property type="match status" value="1"/>
</dbReference>
<dbReference type="GO" id="GO:0006635">
    <property type="term" value="P:fatty acid beta-oxidation"/>
    <property type="evidence" value="ECO:0007669"/>
    <property type="project" value="TreeGrafter"/>
</dbReference>
<dbReference type="Proteomes" id="UP000655523">
    <property type="component" value="Unassembled WGS sequence"/>
</dbReference>
<keyword evidence="4" id="KW-1185">Reference proteome</keyword>
<comment type="caution">
    <text evidence="3">The sequence shown here is derived from an EMBL/GenBank/DDBJ whole genome shotgun (WGS) entry which is preliminary data.</text>
</comment>
<dbReference type="GO" id="GO:0003824">
    <property type="term" value="F:catalytic activity"/>
    <property type="evidence" value="ECO:0007669"/>
    <property type="project" value="InterPro"/>
</dbReference>
<comment type="similarity">
    <text evidence="1 2">Belongs to the enoyl-CoA hydratase/isomerase family.</text>
</comment>
<dbReference type="PANTHER" id="PTHR11941">
    <property type="entry name" value="ENOYL-COA HYDRATASE-RELATED"/>
    <property type="match status" value="1"/>
</dbReference>
<gene>
    <name evidence="3" type="ORF">GNZ13_18905</name>
</gene>
<evidence type="ECO:0000256" key="2">
    <source>
        <dbReference type="RuleBase" id="RU003707"/>
    </source>
</evidence>
<name>A0A972NS29_9BURK</name>
<dbReference type="InterPro" id="IPR018376">
    <property type="entry name" value="Enoyl-CoA_hyd/isom_CS"/>
</dbReference>